<keyword evidence="1" id="KW-0862">Zinc</keyword>
<name>A0ABD0QM67_CIRMR</name>
<gene>
    <name evidence="3" type="ORF">M9458_017911</name>
</gene>
<dbReference type="SUPFAM" id="SSF57667">
    <property type="entry name" value="beta-beta-alpha zinc fingers"/>
    <property type="match status" value="1"/>
</dbReference>
<accession>A0ABD0QM67</accession>
<dbReference type="InterPro" id="IPR013087">
    <property type="entry name" value="Znf_C2H2_type"/>
</dbReference>
<protein>
    <recommendedName>
        <fullName evidence="2">C2H2-type domain-containing protein</fullName>
    </recommendedName>
</protein>
<dbReference type="EMBL" id="JAMKFB020000008">
    <property type="protein sequence ID" value="KAL0186241.1"/>
    <property type="molecule type" value="Genomic_DNA"/>
</dbReference>
<proteinExistence type="predicted"/>
<dbReference type="AlphaFoldDB" id="A0ABD0QM67"/>
<evidence type="ECO:0000313" key="4">
    <source>
        <dbReference type="Proteomes" id="UP001529510"/>
    </source>
</evidence>
<reference evidence="3 4" key="1">
    <citation type="submission" date="2024-05" db="EMBL/GenBank/DDBJ databases">
        <title>Genome sequencing and assembly of Indian major carp, Cirrhinus mrigala (Hamilton, 1822).</title>
        <authorList>
            <person name="Mohindra V."/>
            <person name="Chowdhury L.M."/>
            <person name="Lal K."/>
            <person name="Jena J.K."/>
        </authorList>
    </citation>
    <scope>NUCLEOTIDE SEQUENCE [LARGE SCALE GENOMIC DNA]</scope>
    <source>
        <strain evidence="3">CM1030</strain>
        <tissue evidence="3">Blood</tissue>
    </source>
</reference>
<evidence type="ECO:0000256" key="1">
    <source>
        <dbReference type="PROSITE-ProRule" id="PRU00042"/>
    </source>
</evidence>
<evidence type="ECO:0000313" key="3">
    <source>
        <dbReference type="EMBL" id="KAL0186241.1"/>
    </source>
</evidence>
<dbReference type="Proteomes" id="UP001529510">
    <property type="component" value="Unassembled WGS sequence"/>
</dbReference>
<keyword evidence="1" id="KW-0479">Metal-binding</keyword>
<dbReference type="InterPro" id="IPR036236">
    <property type="entry name" value="Znf_C2H2_sf"/>
</dbReference>
<comment type="caution">
    <text evidence="3">The sequence shown here is derived from an EMBL/GenBank/DDBJ whole genome shotgun (WGS) entry which is preliminary data.</text>
</comment>
<feature type="domain" description="C2H2-type" evidence="2">
    <location>
        <begin position="2"/>
        <end position="30"/>
    </location>
</feature>
<keyword evidence="4" id="KW-1185">Reference proteome</keyword>
<dbReference type="PROSITE" id="PS50157">
    <property type="entry name" value="ZINC_FINGER_C2H2_2"/>
    <property type="match status" value="1"/>
</dbReference>
<dbReference type="GO" id="GO:0008270">
    <property type="term" value="F:zinc ion binding"/>
    <property type="evidence" value="ECO:0007669"/>
    <property type="project" value="UniProtKB-KW"/>
</dbReference>
<feature type="non-terminal residue" evidence="3">
    <location>
        <position position="64"/>
    </location>
</feature>
<keyword evidence="1" id="KW-0863">Zinc-finger</keyword>
<sequence length="64" mass="7716">MYRCEHCDELFTSKLELRRHQKYSCSSSNSIFDSLSEDFKQEREDSDEPVHECKDCEKIFPSEY</sequence>
<organism evidence="3 4">
    <name type="scientific">Cirrhinus mrigala</name>
    <name type="common">Mrigala</name>
    <dbReference type="NCBI Taxonomy" id="683832"/>
    <lineage>
        <taxon>Eukaryota</taxon>
        <taxon>Metazoa</taxon>
        <taxon>Chordata</taxon>
        <taxon>Craniata</taxon>
        <taxon>Vertebrata</taxon>
        <taxon>Euteleostomi</taxon>
        <taxon>Actinopterygii</taxon>
        <taxon>Neopterygii</taxon>
        <taxon>Teleostei</taxon>
        <taxon>Ostariophysi</taxon>
        <taxon>Cypriniformes</taxon>
        <taxon>Cyprinidae</taxon>
        <taxon>Labeoninae</taxon>
        <taxon>Labeonini</taxon>
        <taxon>Cirrhinus</taxon>
    </lineage>
</organism>
<evidence type="ECO:0000259" key="2">
    <source>
        <dbReference type="PROSITE" id="PS50157"/>
    </source>
</evidence>
<dbReference type="Pfam" id="PF00096">
    <property type="entry name" value="zf-C2H2"/>
    <property type="match status" value="1"/>
</dbReference>